<dbReference type="Proteomes" id="UP000468388">
    <property type="component" value="Unassembled WGS sequence"/>
</dbReference>
<feature type="signal peptide" evidence="1">
    <location>
        <begin position="1"/>
        <end position="19"/>
    </location>
</feature>
<dbReference type="EMBL" id="WRXO01000007">
    <property type="protein sequence ID" value="MVT43235.1"/>
    <property type="molecule type" value="Genomic_DNA"/>
</dbReference>
<proteinExistence type="predicted"/>
<comment type="caution">
    <text evidence="2">The sequence shown here is derived from an EMBL/GenBank/DDBJ whole genome shotgun (WGS) entry which is preliminary data.</text>
</comment>
<protein>
    <recommendedName>
        <fullName evidence="4">DUF4625 domain-containing protein</fullName>
    </recommendedName>
</protein>
<dbReference type="OrthoDB" id="675420at2"/>
<name>A0A6N8JD40_9BACT</name>
<reference evidence="2 3" key="1">
    <citation type="submission" date="2019-12" db="EMBL/GenBank/DDBJ databases">
        <title>The draft genomic sequence of strain Chitinophaga oryziterrae JCM 16595.</title>
        <authorList>
            <person name="Zhang X."/>
        </authorList>
    </citation>
    <scope>NUCLEOTIDE SEQUENCE [LARGE SCALE GENOMIC DNA]</scope>
    <source>
        <strain evidence="2 3">JCM 16595</strain>
    </source>
</reference>
<sequence>MKKMLFLSLFALTAITACKKDSLGTKPVITFKSYSSAPISSSYGLDITFGVKDGDGDIENSFNFAAIYDTQPTDTAFESRPMPGLDAHKGANLTAEVVLHLVGTDFPQTGANPIPKDSVHYLVYIVDDANNHSDTIVTPKVEVQYQ</sequence>
<evidence type="ECO:0000256" key="1">
    <source>
        <dbReference type="SAM" id="SignalP"/>
    </source>
</evidence>
<gene>
    <name evidence="2" type="ORF">GO495_21740</name>
</gene>
<dbReference type="PROSITE" id="PS51257">
    <property type="entry name" value="PROKAR_LIPOPROTEIN"/>
    <property type="match status" value="1"/>
</dbReference>
<feature type="chain" id="PRO_5026887306" description="DUF4625 domain-containing protein" evidence="1">
    <location>
        <begin position="20"/>
        <end position="146"/>
    </location>
</feature>
<evidence type="ECO:0008006" key="4">
    <source>
        <dbReference type="Google" id="ProtNLM"/>
    </source>
</evidence>
<organism evidence="2 3">
    <name type="scientific">Chitinophaga oryziterrae</name>
    <dbReference type="NCBI Taxonomy" id="1031224"/>
    <lineage>
        <taxon>Bacteria</taxon>
        <taxon>Pseudomonadati</taxon>
        <taxon>Bacteroidota</taxon>
        <taxon>Chitinophagia</taxon>
        <taxon>Chitinophagales</taxon>
        <taxon>Chitinophagaceae</taxon>
        <taxon>Chitinophaga</taxon>
    </lineage>
</organism>
<keyword evidence="3" id="KW-1185">Reference proteome</keyword>
<evidence type="ECO:0000313" key="3">
    <source>
        <dbReference type="Proteomes" id="UP000468388"/>
    </source>
</evidence>
<evidence type="ECO:0000313" key="2">
    <source>
        <dbReference type="EMBL" id="MVT43235.1"/>
    </source>
</evidence>
<dbReference type="RefSeq" id="WP_157301847.1">
    <property type="nucleotide sequence ID" value="NZ_BAAAZB010000026.1"/>
</dbReference>
<dbReference type="AlphaFoldDB" id="A0A6N8JD40"/>
<keyword evidence="1" id="KW-0732">Signal</keyword>
<accession>A0A6N8JD40</accession>